<organism evidence="2 3">
    <name type="scientific">Lysobacter capsici AZ78</name>
    <dbReference type="NCBI Taxonomy" id="1444315"/>
    <lineage>
        <taxon>Bacteria</taxon>
        <taxon>Pseudomonadati</taxon>
        <taxon>Pseudomonadota</taxon>
        <taxon>Gammaproteobacteria</taxon>
        <taxon>Lysobacterales</taxon>
        <taxon>Lysobacteraceae</taxon>
        <taxon>Lysobacter</taxon>
    </lineage>
</organism>
<dbReference type="GO" id="GO:0005524">
    <property type="term" value="F:ATP binding"/>
    <property type="evidence" value="ECO:0007669"/>
    <property type="project" value="InterPro"/>
</dbReference>
<dbReference type="GO" id="GO:0016887">
    <property type="term" value="F:ATP hydrolysis activity"/>
    <property type="evidence" value="ECO:0007669"/>
    <property type="project" value="InterPro"/>
</dbReference>
<dbReference type="EMBL" id="JAJA02000001">
    <property type="protein sequence ID" value="KWS07143.1"/>
    <property type="molecule type" value="Genomic_DNA"/>
</dbReference>
<proteinExistence type="predicted"/>
<evidence type="ECO:0000259" key="1">
    <source>
        <dbReference type="Pfam" id="PF13304"/>
    </source>
</evidence>
<gene>
    <name evidence="2" type="ORF">AZ78_4703</name>
</gene>
<accession>A0A120AI42</accession>
<keyword evidence="3" id="KW-1185">Reference proteome</keyword>
<dbReference type="PANTHER" id="PTHR32182:SF25">
    <property type="entry name" value="SLR1056 PROTEIN"/>
    <property type="match status" value="1"/>
</dbReference>
<comment type="caution">
    <text evidence="2">The sequence shown here is derived from an EMBL/GenBank/DDBJ whole genome shotgun (WGS) entry which is preliminary data.</text>
</comment>
<dbReference type="GO" id="GO:0000731">
    <property type="term" value="P:DNA synthesis involved in DNA repair"/>
    <property type="evidence" value="ECO:0007669"/>
    <property type="project" value="TreeGrafter"/>
</dbReference>
<evidence type="ECO:0000313" key="2">
    <source>
        <dbReference type="EMBL" id="KWS07143.1"/>
    </source>
</evidence>
<dbReference type="FunFam" id="3.40.50.300:FF:002534">
    <property type="entry name" value="Putative RecF protein"/>
    <property type="match status" value="1"/>
</dbReference>
<dbReference type="InterPro" id="IPR014555">
    <property type="entry name" value="RecF-like"/>
</dbReference>
<sequence length="386" mass="42305">MLSTLAIANYRSLRELVVPMGRLNVVTGANGSGKSNLYRALRLLAQTAQGGVVTALAREGGLESTLWAGPETISARMKRGEVPIQGGPRTAPVSLRLGFAGDEFGYAIDLGLPTPSLSMFAHDPEIKREAIWSGPFLRSSNLLVDRRGPMARVREGRGWRVAAEHLSAFDSVFAQIADPRAAPEVLSLRETIRGWRFYDHFRSDAQAPARQPQLGTRTPVLSHDGRDLAAAWRTIVEIGDPRALAEAVDDAFPGARVEVDGEGGRFSLRFYQHGLLRPLSAAELSDGTLRYLLWIAALHTPRPPPLMVLNEPETSLHPDLLPALARLIAHASRRTQVWVVSHASRLISALEAEDDCNSLHLEKQFSQTGIAGQGMLDTPAWYWPER</sequence>
<dbReference type="Gene3D" id="3.40.50.300">
    <property type="entry name" value="P-loop containing nucleotide triphosphate hydrolases"/>
    <property type="match status" value="2"/>
</dbReference>
<dbReference type="InterPro" id="IPR003959">
    <property type="entry name" value="ATPase_AAA_core"/>
</dbReference>
<evidence type="ECO:0000313" key="3">
    <source>
        <dbReference type="Proteomes" id="UP000023435"/>
    </source>
</evidence>
<name>A0A120AI42_9GAMM</name>
<reference evidence="2 3" key="1">
    <citation type="journal article" date="2014" name="Genome Announc.">
        <title>Draft Genome Sequence of Lysobacter capsici AZ78, a Bacterium Antagonistic to Plant-Pathogenic Oomycetes.</title>
        <authorList>
            <person name="Puopolo G."/>
            <person name="Sonego P."/>
            <person name="Engelen K."/>
            <person name="Pertot I."/>
        </authorList>
    </citation>
    <scope>NUCLEOTIDE SEQUENCE [LARGE SCALE GENOMIC DNA]</scope>
    <source>
        <strain evidence="2 3">AZ78</strain>
    </source>
</reference>
<dbReference type="InterPro" id="IPR027417">
    <property type="entry name" value="P-loop_NTPase"/>
</dbReference>
<dbReference type="Proteomes" id="UP000023435">
    <property type="component" value="Unassembled WGS sequence"/>
</dbReference>
<dbReference type="SUPFAM" id="SSF52540">
    <property type="entry name" value="P-loop containing nucleoside triphosphate hydrolases"/>
    <property type="match status" value="1"/>
</dbReference>
<dbReference type="PANTHER" id="PTHR32182">
    <property type="entry name" value="DNA REPLICATION AND REPAIR PROTEIN RECF"/>
    <property type="match status" value="1"/>
</dbReference>
<dbReference type="PIRSF" id="PIRSF029347">
    <property type="entry name" value="RecF"/>
    <property type="match status" value="1"/>
</dbReference>
<protein>
    <submittedName>
        <fullName evidence="2">RecF protein</fullName>
    </submittedName>
</protein>
<dbReference type="FunFam" id="3.40.50.300:FF:002708">
    <property type="entry name" value="FeS assembly ATPase SufC"/>
    <property type="match status" value="1"/>
</dbReference>
<dbReference type="GO" id="GO:0006302">
    <property type="term" value="P:double-strand break repair"/>
    <property type="evidence" value="ECO:0007669"/>
    <property type="project" value="TreeGrafter"/>
</dbReference>
<dbReference type="AlphaFoldDB" id="A0A120AI42"/>
<dbReference type="Pfam" id="PF13304">
    <property type="entry name" value="AAA_21"/>
    <property type="match status" value="1"/>
</dbReference>
<feature type="domain" description="ATPase AAA-type core" evidence="1">
    <location>
        <begin position="23"/>
        <end position="344"/>
    </location>
</feature>
<dbReference type="OrthoDB" id="104167at2"/>
<dbReference type="RefSeq" id="WP_036110666.1">
    <property type="nucleotide sequence ID" value="NZ_JAJA02000001.1"/>
</dbReference>